<sequence>MVKTAINLYSVRDLDEPMLDILDRVADAGYDGVQFSGGLRDATPEEVVDTLEATDLEVTGTHVGIDALEDDLEATYQLYGETLDSPSAVVPYLEAEHFESADAVEATADRVASVAADAAAYDWPVHYHNHAHEFVEMGDGETAFERFADLAEDVGLELDVGWALVGGSDPVALIERYGDRIDLLHMKDMVTDEEHGFREIGEGDVDMQACADAAREADVEWLIYEHDAPDDPAASIETGAAFLESL</sequence>
<evidence type="ECO:0000259" key="1">
    <source>
        <dbReference type="Pfam" id="PF01261"/>
    </source>
</evidence>
<reference evidence="2" key="1">
    <citation type="submission" date="2022-09" db="EMBL/GenBank/DDBJ databases">
        <title>Enrichment on poylsaccharides allowed isolation of novel metabolic and taxonomic groups of Haloarchaea.</title>
        <authorList>
            <person name="Sorokin D.Y."/>
            <person name="Elcheninov A.G."/>
            <person name="Khizhniak T.V."/>
            <person name="Kolganova T.V."/>
            <person name="Kublanov I.V."/>
        </authorList>
    </citation>
    <scope>NUCLEOTIDE SEQUENCE</scope>
    <source>
        <strain evidence="2">AArc-xg1-1</strain>
    </source>
</reference>
<dbReference type="InterPro" id="IPR013022">
    <property type="entry name" value="Xyl_isomerase-like_TIM-brl"/>
</dbReference>
<evidence type="ECO:0000313" key="3">
    <source>
        <dbReference type="Proteomes" id="UP001321018"/>
    </source>
</evidence>
<evidence type="ECO:0000313" key="2">
    <source>
        <dbReference type="EMBL" id="MCU4742587.1"/>
    </source>
</evidence>
<dbReference type="Gene3D" id="3.20.20.150">
    <property type="entry name" value="Divalent-metal-dependent TIM barrel enzymes"/>
    <property type="match status" value="1"/>
</dbReference>
<dbReference type="PANTHER" id="PTHR12110">
    <property type="entry name" value="HYDROXYPYRUVATE ISOMERASE"/>
    <property type="match status" value="1"/>
</dbReference>
<dbReference type="RefSeq" id="WP_338004411.1">
    <property type="nucleotide sequence ID" value="NZ_JAOPKA010000009.1"/>
</dbReference>
<name>A0AAP2YZR0_9EURY</name>
<dbReference type="PANTHER" id="PTHR12110:SF41">
    <property type="entry name" value="INOSOSE DEHYDRATASE"/>
    <property type="match status" value="1"/>
</dbReference>
<keyword evidence="2" id="KW-0413">Isomerase</keyword>
<dbReference type="SUPFAM" id="SSF51658">
    <property type="entry name" value="Xylose isomerase-like"/>
    <property type="match status" value="1"/>
</dbReference>
<dbReference type="Pfam" id="PF01261">
    <property type="entry name" value="AP_endonuc_2"/>
    <property type="match status" value="1"/>
</dbReference>
<feature type="domain" description="Xylose isomerase-like TIM barrel" evidence="1">
    <location>
        <begin position="22"/>
        <end position="245"/>
    </location>
</feature>
<gene>
    <name evidence="2" type="ORF">OB960_14405</name>
</gene>
<proteinExistence type="predicted"/>
<accession>A0AAP2YZR0</accession>
<dbReference type="GO" id="GO:0016853">
    <property type="term" value="F:isomerase activity"/>
    <property type="evidence" value="ECO:0007669"/>
    <property type="project" value="UniProtKB-KW"/>
</dbReference>
<organism evidence="2 3">
    <name type="scientific">Natronoglomus mannanivorans</name>
    <dbReference type="NCBI Taxonomy" id="2979990"/>
    <lineage>
        <taxon>Archaea</taxon>
        <taxon>Methanobacteriati</taxon>
        <taxon>Methanobacteriota</taxon>
        <taxon>Stenosarchaea group</taxon>
        <taxon>Halobacteria</taxon>
        <taxon>Halobacteriales</taxon>
        <taxon>Natrialbaceae</taxon>
        <taxon>Natronoglomus</taxon>
    </lineage>
</organism>
<dbReference type="InterPro" id="IPR036237">
    <property type="entry name" value="Xyl_isomerase-like_sf"/>
</dbReference>
<protein>
    <submittedName>
        <fullName evidence="2">Sugar phosphate isomerase/epimerase</fullName>
    </submittedName>
</protein>
<comment type="caution">
    <text evidence="2">The sequence shown here is derived from an EMBL/GenBank/DDBJ whole genome shotgun (WGS) entry which is preliminary data.</text>
</comment>
<dbReference type="Proteomes" id="UP001321018">
    <property type="component" value="Unassembled WGS sequence"/>
</dbReference>
<dbReference type="AlphaFoldDB" id="A0AAP2YZR0"/>
<dbReference type="EMBL" id="JAOPKA010000009">
    <property type="protein sequence ID" value="MCU4742587.1"/>
    <property type="molecule type" value="Genomic_DNA"/>
</dbReference>
<dbReference type="InterPro" id="IPR050312">
    <property type="entry name" value="IolE/XylAMocC-like"/>
</dbReference>